<protein>
    <submittedName>
        <fullName evidence="4">TetR family transcriptional regulator</fullName>
    </submittedName>
</protein>
<dbReference type="AlphaFoldDB" id="A0A919PNM5"/>
<dbReference type="PROSITE" id="PS50977">
    <property type="entry name" value="HTH_TETR_2"/>
    <property type="match status" value="1"/>
</dbReference>
<dbReference type="GO" id="GO:0003700">
    <property type="term" value="F:DNA-binding transcription factor activity"/>
    <property type="evidence" value="ECO:0007669"/>
    <property type="project" value="TreeGrafter"/>
</dbReference>
<dbReference type="GO" id="GO:0000976">
    <property type="term" value="F:transcription cis-regulatory region binding"/>
    <property type="evidence" value="ECO:0007669"/>
    <property type="project" value="TreeGrafter"/>
</dbReference>
<sequence length="207" mass="22587">MCETYYRRMGNREKLVDGALTCLLTKGFARTTARDVATAAGVSLAAIGYHFGTTEALLSVALVRAMEQWGEELERALASEEDRALSPQDRFTAIWRRVIDSVGTNRPLWATQFEVLTQLERSPELREKFLGNAPEGAGGNAQEQAQFGLAALFDGIDPAAEPELARQVGAFYQVLLTGVVAQHLVDPEHAISGEDLLVAIRAVASRR</sequence>
<feature type="DNA-binding region" description="H-T-H motif" evidence="2">
    <location>
        <begin position="32"/>
        <end position="51"/>
    </location>
</feature>
<evidence type="ECO:0000313" key="4">
    <source>
        <dbReference type="EMBL" id="GIG47911.1"/>
    </source>
</evidence>
<reference evidence="4" key="1">
    <citation type="submission" date="2021-01" db="EMBL/GenBank/DDBJ databases">
        <title>Whole genome shotgun sequence of Dactylosporangium siamense NBRC 106093.</title>
        <authorList>
            <person name="Komaki H."/>
            <person name="Tamura T."/>
        </authorList>
    </citation>
    <scope>NUCLEOTIDE SEQUENCE</scope>
    <source>
        <strain evidence="4">NBRC 106093</strain>
    </source>
</reference>
<dbReference type="Pfam" id="PF00440">
    <property type="entry name" value="TetR_N"/>
    <property type="match status" value="1"/>
</dbReference>
<evidence type="ECO:0000256" key="2">
    <source>
        <dbReference type="PROSITE-ProRule" id="PRU00335"/>
    </source>
</evidence>
<evidence type="ECO:0000313" key="5">
    <source>
        <dbReference type="Proteomes" id="UP000660611"/>
    </source>
</evidence>
<dbReference type="PRINTS" id="PR00455">
    <property type="entry name" value="HTHTETR"/>
</dbReference>
<dbReference type="EMBL" id="BONQ01000090">
    <property type="protein sequence ID" value="GIG47911.1"/>
    <property type="molecule type" value="Genomic_DNA"/>
</dbReference>
<keyword evidence="1 2" id="KW-0238">DNA-binding</keyword>
<proteinExistence type="predicted"/>
<comment type="caution">
    <text evidence="4">The sequence shown here is derived from an EMBL/GenBank/DDBJ whole genome shotgun (WGS) entry which is preliminary data.</text>
</comment>
<evidence type="ECO:0000259" key="3">
    <source>
        <dbReference type="PROSITE" id="PS50977"/>
    </source>
</evidence>
<evidence type="ECO:0000256" key="1">
    <source>
        <dbReference type="ARBA" id="ARBA00023125"/>
    </source>
</evidence>
<dbReference type="InterPro" id="IPR009057">
    <property type="entry name" value="Homeodomain-like_sf"/>
</dbReference>
<dbReference type="Gene3D" id="1.10.357.10">
    <property type="entry name" value="Tetracycline Repressor, domain 2"/>
    <property type="match status" value="1"/>
</dbReference>
<name>A0A919PNM5_9ACTN</name>
<organism evidence="4 5">
    <name type="scientific">Dactylosporangium siamense</name>
    <dbReference type="NCBI Taxonomy" id="685454"/>
    <lineage>
        <taxon>Bacteria</taxon>
        <taxon>Bacillati</taxon>
        <taxon>Actinomycetota</taxon>
        <taxon>Actinomycetes</taxon>
        <taxon>Micromonosporales</taxon>
        <taxon>Micromonosporaceae</taxon>
        <taxon>Dactylosporangium</taxon>
    </lineage>
</organism>
<dbReference type="PANTHER" id="PTHR30055">
    <property type="entry name" value="HTH-TYPE TRANSCRIPTIONAL REGULATOR RUTR"/>
    <property type="match status" value="1"/>
</dbReference>
<dbReference type="InterPro" id="IPR050109">
    <property type="entry name" value="HTH-type_TetR-like_transc_reg"/>
</dbReference>
<feature type="domain" description="HTH tetR-type" evidence="3">
    <location>
        <begin position="9"/>
        <end position="69"/>
    </location>
</feature>
<dbReference type="PANTHER" id="PTHR30055:SF219">
    <property type="entry name" value="TRANSCRIPTIONAL REGULATORY PROTEIN"/>
    <property type="match status" value="1"/>
</dbReference>
<dbReference type="InterPro" id="IPR001647">
    <property type="entry name" value="HTH_TetR"/>
</dbReference>
<dbReference type="SUPFAM" id="SSF46689">
    <property type="entry name" value="Homeodomain-like"/>
    <property type="match status" value="1"/>
</dbReference>
<keyword evidence="5" id="KW-1185">Reference proteome</keyword>
<dbReference type="Proteomes" id="UP000660611">
    <property type="component" value="Unassembled WGS sequence"/>
</dbReference>
<gene>
    <name evidence="4" type="primary">acrR_1</name>
    <name evidence="4" type="ORF">Dsi01nite_059520</name>
</gene>
<accession>A0A919PNM5</accession>